<dbReference type="PANTHER" id="PTHR12110:SF41">
    <property type="entry name" value="INOSOSE DEHYDRATASE"/>
    <property type="match status" value="1"/>
</dbReference>
<dbReference type="Gene3D" id="3.20.20.150">
    <property type="entry name" value="Divalent-metal-dependent TIM barrel enzymes"/>
    <property type="match status" value="1"/>
</dbReference>
<reference evidence="2 3" key="1">
    <citation type="journal article" date="2011" name="Front. Microbiol.">
        <title>Genomic signatures of strain selection and enhancement in Bacillus atrophaeus var. globigii, a historical biowarfare simulant.</title>
        <authorList>
            <person name="Gibbons H.S."/>
            <person name="Broomall S.M."/>
            <person name="McNew L.A."/>
            <person name="Daligault H."/>
            <person name="Chapman C."/>
            <person name="Bruce D."/>
            <person name="Karavis M."/>
            <person name="Krepps M."/>
            <person name="McGregor P.A."/>
            <person name="Hong C."/>
            <person name="Park K.H."/>
            <person name="Akmal A."/>
            <person name="Feldman A."/>
            <person name="Lin J.S."/>
            <person name="Chang W.E."/>
            <person name="Higgs B.W."/>
            <person name="Demirev P."/>
            <person name="Lindquist J."/>
            <person name="Liem A."/>
            <person name="Fochler E."/>
            <person name="Read T.D."/>
            <person name="Tapia R."/>
            <person name="Johnson S."/>
            <person name="Bishop-Lilly K.A."/>
            <person name="Detter C."/>
            <person name="Han C."/>
            <person name="Sozhamannan S."/>
            <person name="Rosenzweig C.N."/>
            <person name="Skowronski E.W."/>
        </authorList>
    </citation>
    <scope>NUCLEOTIDE SEQUENCE [LARGE SCALE GENOMIC DNA]</scope>
    <source>
        <strain evidence="2 3">1942</strain>
    </source>
</reference>
<dbReference type="SUPFAM" id="SSF51658">
    <property type="entry name" value="Xylose isomerase-like"/>
    <property type="match status" value="1"/>
</dbReference>
<dbReference type="InterPro" id="IPR013022">
    <property type="entry name" value="Xyl_isomerase-like_TIM-brl"/>
</dbReference>
<name>A0ABN3ZJ47_BACA1</name>
<dbReference type="InterPro" id="IPR050312">
    <property type="entry name" value="IolE/XylAMocC-like"/>
</dbReference>
<accession>A0ABN3ZJ47</accession>
<evidence type="ECO:0000313" key="3">
    <source>
        <dbReference type="Proteomes" id="UP000006867"/>
    </source>
</evidence>
<keyword evidence="3" id="KW-1185">Reference proteome</keyword>
<protein>
    <recommendedName>
        <fullName evidence="1">Xylose isomerase-like TIM barrel domain-containing protein</fullName>
    </recommendedName>
</protein>
<sequence length="263" mass="30209">MKVSFCTTGLKKQNVMDVISFAEEHGFDGIDMWYGHVEQYEQQHGPLDSLYDLLQEKGLKVPAVSLYTDFVSQGEEQTEQAVQNGLNAARQLHSPLIRVFAGNLASNRTSPEKWQSAVDQFQKAAHMADDYKVNIGLEIHYDTYADTPEAALKFLEDVGHSRLRTIFDGSNLHVNHIDQLPALETVFHTISHIHLKDYHWNFDSWYLSEPKPIFQGDLDQKSFLKELMNRHYEGFVSLEYFGEHSVGHIKESLTELEAFFTQK</sequence>
<dbReference type="RefSeq" id="WP_003328038.1">
    <property type="nucleotide sequence ID" value="NC_014639.1"/>
</dbReference>
<dbReference type="EMBL" id="CP002207">
    <property type="protein sequence ID" value="ADP34958.1"/>
    <property type="molecule type" value="Genomic_DNA"/>
</dbReference>
<evidence type="ECO:0000259" key="1">
    <source>
        <dbReference type="Pfam" id="PF01261"/>
    </source>
</evidence>
<dbReference type="InterPro" id="IPR036237">
    <property type="entry name" value="Xyl_isomerase-like_sf"/>
</dbReference>
<proteinExistence type="predicted"/>
<evidence type="ECO:0000313" key="2">
    <source>
        <dbReference type="EMBL" id="ADP34958.1"/>
    </source>
</evidence>
<organism evidence="2 3">
    <name type="scientific">Bacillus atrophaeus (strain 1942)</name>
    <dbReference type="NCBI Taxonomy" id="720555"/>
    <lineage>
        <taxon>Bacteria</taxon>
        <taxon>Bacillati</taxon>
        <taxon>Bacillota</taxon>
        <taxon>Bacilli</taxon>
        <taxon>Bacillales</taxon>
        <taxon>Bacillaceae</taxon>
        <taxon>Bacillus</taxon>
    </lineage>
</organism>
<dbReference type="PANTHER" id="PTHR12110">
    <property type="entry name" value="HYDROXYPYRUVATE ISOMERASE"/>
    <property type="match status" value="1"/>
</dbReference>
<gene>
    <name evidence="2" type="ordered locus">BATR1942_20215</name>
</gene>
<dbReference type="Proteomes" id="UP000006867">
    <property type="component" value="Chromosome"/>
</dbReference>
<dbReference type="Pfam" id="PF01261">
    <property type="entry name" value="AP_endonuc_2"/>
    <property type="match status" value="1"/>
</dbReference>
<feature type="domain" description="Xylose isomerase-like TIM barrel" evidence="1">
    <location>
        <begin position="21"/>
        <end position="253"/>
    </location>
</feature>